<evidence type="ECO:0000256" key="2">
    <source>
        <dbReference type="ARBA" id="ARBA00004496"/>
    </source>
</evidence>
<dbReference type="GO" id="GO:0005737">
    <property type="term" value="C:cytoplasm"/>
    <property type="evidence" value="ECO:0007669"/>
    <property type="project" value="UniProtKB-SubCell"/>
</dbReference>
<evidence type="ECO:0000256" key="7">
    <source>
        <dbReference type="ARBA" id="ARBA00023242"/>
    </source>
</evidence>
<keyword evidence="6" id="KW-0653">Protein transport</keyword>
<comment type="subcellular location">
    <subcellularLocation>
        <location evidence="2">Cytoplasm</location>
    </subcellularLocation>
    <subcellularLocation>
        <location evidence="1">Nucleus</location>
    </subcellularLocation>
</comment>
<organism evidence="8">
    <name type="scientific">Aplanochytrium stocchinoi</name>
    <dbReference type="NCBI Taxonomy" id="215587"/>
    <lineage>
        <taxon>Eukaryota</taxon>
        <taxon>Sar</taxon>
        <taxon>Stramenopiles</taxon>
        <taxon>Bigyra</taxon>
        <taxon>Labyrinthulomycetes</taxon>
        <taxon>Thraustochytrida</taxon>
        <taxon>Thraustochytriidae</taxon>
        <taxon>Aplanochytrium</taxon>
    </lineage>
</organism>
<proteinExistence type="inferred from homology"/>
<keyword evidence="7" id="KW-0539">Nucleus</keyword>
<keyword evidence="5" id="KW-0963">Cytoplasm</keyword>
<dbReference type="GO" id="GO:0005634">
    <property type="term" value="C:nucleus"/>
    <property type="evidence" value="ECO:0007669"/>
    <property type="project" value="UniProtKB-SubCell"/>
</dbReference>
<dbReference type="GO" id="GO:0005049">
    <property type="term" value="F:nuclear export signal receptor activity"/>
    <property type="evidence" value="ECO:0007669"/>
    <property type="project" value="InterPro"/>
</dbReference>
<evidence type="ECO:0000256" key="5">
    <source>
        <dbReference type="ARBA" id="ARBA00022490"/>
    </source>
</evidence>
<dbReference type="AlphaFoldDB" id="A0A7S3V2L4"/>
<name>A0A7S3V2L4_9STRA</name>
<evidence type="ECO:0000256" key="6">
    <source>
        <dbReference type="ARBA" id="ARBA00022927"/>
    </source>
</evidence>
<evidence type="ECO:0000313" key="8">
    <source>
        <dbReference type="EMBL" id="CAE0447868.1"/>
    </source>
</evidence>
<reference evidence="8" key="1">
    <citation type="submission" date="2021-01" db="EMBL/GenBank/DDBJ databases">
        <authorList>
            <person name="Corre E."/>
            <person name="Pelletier E."/>
            <person name="Niang G."/>
            <person name="Scheremetjew M."/>
            <person name="Finn R."/>
            <person name="Kale V."/>
            <person name="Holt S."/>
            <person name="Cochrane G."/>
            <person name="Meng A."/>
            <person name="Brown T."/>
            <person name="Cohen L."/>
        </authorList>
    </citation>
    <scope>NUCLEOTIDE SEQUENCE</scope>
    <source>
        <strain evidence="8">GSBS06</strain>
    </source>
</reference>
<dbReference type="PANTHER" id="PTHR21452:SF4">
    <property type="entry name" value="EXPORTIN-6"/>
    <property type="match status" value="1"/>
</dbReference>
<dbReference type="EMBL" id="HBIN01023174">
    <property type="protein sequence ID" value="CAE0447868.1"/>
    <property type="molecule type" value="Transcribed_RNA"/>
</dbReference>
<evidence type="ECO:0000256" key="4">
    <source>
        <dbReference type="ARBA" id="ARBA00022448"/>
    </source>
</evidence>
<evidence type="ECO:0000256" key="3">
    <source>
        <dbReference type="ARBA" id="ARBA00009466"/>
    </source>
</evidence>
<keyword evidence="4" id="KW-0813">Transport</keyword>
<protein>
    <submittedName>
        <fullName evidence="8">Uncharacterized protein</fullName>
    </submittedName>
</protein>
<evidence type="ECO:0000256" key="1">
    <source>
        <dbReference type="ARBA" id="ARBA00004123"/>
    </source>
</evidence>
<dbReference type="InterPro" id="IPR040016">
    <property type="entry name" value="XPO6"/>
</dbReference>
<accession>A0A7S3V2L4</accession>
<comment type="similarity">
    <text evidence="3">Belongs to the exportin family.</text>
</comment>
<dbReference type="GO" id="GO:0006611">
    <property type="term" value="P:protein export from nucleus"/>
    <property type="evidence" value="ECO:0007669"/>
    <property type="project" value="InterPro"/>
</dbReference>
<sequence>MRLFGMFLQAIQSVDNGQRLAISCLGSARESLDFMIQVFDSLIKEVDKSLAQNFIESVVSLISSHNCISSLLSLGRGGLLLLHKLMRLIGMVVSCPNSAFLVSSNSNIRAGIVHLCFDQLYSALSGRTTVGESNSALLDLREMHYQLMHKILSSRWNWFFKPINREFESEEGNKFFVKAMEIYFSSFQDMTLPPSTYGYNLSVFNDLQKVHKLYSVQLFKTEMLPAFTETLLTAMMDGSRQILHDELVLTVFGLASADFNLFFGQIVPRFVSKYSNPQATIPNFATSTDFPSFSRNLKFFINDIKV</sequence>
<dbReference type="PANTHER" id="PTHR21452">
    <property type="entry name" value="EXPORTIN-6"/>
    <property type="match status" value="1"/>
</dbReference>
<gene>
    <name evidence="8" type="ORF">ASTO00021_LOCUS17832</name>
</gene>